<dbReference type="AlphaFoldDB" id="A0AA37PRG9"/>
<reference evidence="1" key="1">
    <citation type="journal article" date="2022" name="Microbiol. Resour. Announc.">
        <title>Draft Genome Sequences of Eight Mycobacterium montefiorense Strains Isolated from Salamanders in Captivity.</title>
        <authorList>
            <person name="Komine T."/>
            <person name="Ihara H."/>
            <person name="Fukano H."/>
            <person name="Hoshino Y."/>
            <person name="Kurata O."/>
            <person name="Wada S."/>
        </authorList>
    </citation>
    <scope>NUCLEOTIDE SEQUENCE</scope>
    <source>
        <strain evidence="1">NJB18185</strain>
    </source>
</reference>
<accession>A0AA37PRG9</accession>
<protein>
    <submittedName>
        <fullName evidence="1">Uncharacterized protein</fullName>
    </submittedName>
</protein>
<dbReference type="GO" id="GO:0016627">
    <property type="term" value="F:oxidoreductase activity, acting on the CH-CH group of donors"/>
    <property type="evidence" value="ECO:0007669"/>
    <property type="project" value="InterPro"/>
</dbReference>
<dbReference type="Gene3D" id="2.40.110.10">
    <property type="entry name" value="Butyryl-CoA Dehydrogenase, subunit A, domain 2"/>
    <property type="match status" value="1"/>
</dbReference>
<reference evidence="1" key="2">
    <citation type="submission" date="2022-04" db="EMBL/GenBank/DDBJ databases">
        <authorList>
            <person name="Komine T."/>
            <person name="Fukano H."/>
            <person name="Wada S."/>
        </authorList>
    </citation>
    <scope>NUCLEOTIDE SEQUENCE</scope>
    <source>
        <strain evidence="1">NJB18185</strain>
    </source>
</reference>
<evidence type="ECO:0000313" key="2">
    <source>
        <dbReference type="Proteomes" id="UP001139505"/>
    </source>
</evidence>
<gene>
    <name evidence="1" type="ORF">NJB18185_49350</name>
</gene>
<evidence type="ECO:0000313" key="1">
    <source>
        <dbReference type="EMBL" id="GKU75164.1"/>
    </source>
</evidence>
<dbReference type="InterPro" id="IPR046373">
    <property type="entry name" value="Acyl-CoA_Oxase/DH_mid-dom_sf"/>
</dbReference>
<organism evidence="1 2">
    <name type="scientific">Mycobacterium montefiorense</name>
    <dbReference type="NCBI Taxonomy" id="154654"/>
    <lineage>
        <taxon>Bacteria</taxon>
        <taxon>Bacillati</taxon>
        <taxon>Actinomycetota</taxon>
        <taxon>Actinomycetes</taxon>
        <taxon>Mycobacteriales</taxon>
        <taxon>Mycobacteriaceae</taxon>
        <taxon>Mycobacterium</taxon>
        <taxon>Mycobacterium simiae complex</taxon>
    </lineage>
</organism>
<dbReference type="InterPro" id="IPR009100">
    <property type="entry name" value="AcylCoA_DH/oxidase_NM_dom_sf"/>
</dbReference>
<sequence length="181" mass="19391">MIILSGQPMPALIGDDAAAEVYATRDLRIAGAIAPSGSATRVSGGYRVSGQWQWNSGGVHSNWVAVGALTTEEGPVHRIFLIPVSQTVQLDTWHAAGLAGTASNGIRIDDVFVPSSRTLPLEQMMDGHFPQRRYSANPYFNRPWVMLANFSAGATMLGMARGAMDVFMDALPTRGPDTAFL</sequence>
<dbReference type="SUPFAM" id="SSF56645">
    <property type="entry name" value="Acyl-CoA dehydrogenase NM domain-like"/>
    <property type="match status" value="1"/>
</dbReference>
<proteinExistence type="predicted"/>
<comment type="caution">
    <text evidence="1">The sequence shown here is derived from an EMBL/GenBank/DDBJ whole genome shotgun (WGS) entry which is preliminary data.</text>
</comment>
<dbReference type="Proteomes" id="UP001139505">
    <property type="component" value="Unassembled WGS sequence"/>
</dbReference>
<dbReference type="EMBL" id="BQYH01000069">
    <property type="protein sequence ID" value="GKU75164.1"/>
    <property type="molecule type" value="Genomic_DNA"/>
</dbReference>
<name>A0AA37PRG9_9MYCO</name>